<dbReference type="Pfam" id="PF00528">
    <property type="entry name" value="BPD_transp_1"/>
    <property type="match status" value="1"/>
</dbReference>
<protein>
    <submittedName>
        <fullName evidence="7">Peptide ABC transporter permease</fullName>
    </submittedName>
</protein>
<evidence type="ECO:0000256" key="3">
    <source>
        <dbReference type="ARBA" id="ARBA00022989"/>
    </source>
</evidence>
<evidence type="ECO:0000256" key="4">
    <source>
        <dbReference type="ARBA" id="ARBA00023136"/>
    </source>
</evidence>
<gene>
    <name evidence="7" type="ORF">KDAU_25890</name>
</gene>
<dbReference type="GO" id="GO:0055085">
    <property type="term" value="P:transmembrane transport"/>
    <property type="evidence" value="ECO:0007669"/>
    <property type="project" value="InterPro"/>
</dbReference>
<dbReference type="RefSeq" id="WP_126596327.1">
    <property type="nucleotide sequence ID" value="NZ_BIFQ01000001.1"/>
</dbReference>
<evidence type="ECO:0000256" key="1">
    <source>
        <dbReference type="ARBA" id="ARBA00004141"/>
    </source>
</evidence>
<dbReference type="CDD" id="cd06261">
    <property type="entry name" value="TM_PBP2"/>
    <property type="match status" value="1"/>
</dbReference>
<keyword evidence="4 5" id="KW-0472">Membrane</keyword>
<evidence type="ECO:0000256" key="2">
    <source>
        <dbReference type="ARBA" id="ARBA00022692"/>
    </source>
</evidence>
<keyword evidence="8" id="KW-1185">Reference proteome</keyword>
<dbReference type="PANTHER" id="PTHR43376:SF1">
    <property type="entry name" value="OLIGOPEPTIDE TRANSPORT SYSTEM PERMEASE PROTEIN"/>
    <property type="match status" value="1"/>
</dbReference>
<keyword evidence="2 5" id="KW-0812">Transmembrane</keyword>
<feature type="transmembrane region" description="Helical" evidence="5">
    <location>
        <begin position="150"/>
        <end position="171"/>
    </location>
</feature>
<evidence type="ECO:0000256" key="5">
    <source>
        <dbReference type="RuleBase" id="RU363032"/>
    </source>
</evidence>
<feature type="transmembrane region" description="Helical" evidence="5">
    <location>
        <begin position="249"/>
        <end position="275"/>
    </location>
</feature>
<dbReference type="OrthoDB" id="9769919at2"/>
<dbReference type="PANTHER" id="PTHR43376">
    <property type="entry name" value="OLIGOPEPTIDE TRANSPORT SYSTEM PERMEASE PROTEIN"/>
    <property type="match status" value="1"/>
</dbReference>
<name>A0A401ZEF5_9CHLR</name>
<dbReference type="InterPro" id="IPR035906">
    <property type="entry name" value="MetI-like_sf"/>
</dbReference>
<evidence type="ECO:0000313" key="8">
    <source>
        <dbReference type="Proteomes" id="UP000287224"/>
    </source>
</evidence>
<reference evidence="8" key="1">
    <citation type="submission" date="2018-12" db="EMBL/GenBank/DDBJ databases">
        <title>Tengunoibacter tsumagoiensis gen. nov., sp. nov., Dictyobacter kobayashii sp. nov., D. alpinus sp. nov., and D. joshuensis sp. nov. and description of Dictyobacteraceae fam. nov. within the order Ktedonobacterales isolated from Tengu-no-mugimeshi.</title>
        <authorList>
            <person name="Wang C.M."/>
            <person name="Zheng Y."/>
            <person name="Sakai Y."/>
            <person name="Toyoda A."/>
            <person name="Minakuchi Y."/>
            <person name="Abe K."/>
            <person name="Yokota A."/>
            <person name="Yabe S."/>
        </authorList>
    </citation>
    <scope>NUCLEOTIDE SEQUENCE [LARGE SCALE GENOMIC DNA]</scope>
    <source>
        <strain evidence="8">S-27</strain>
    </source>
</reference>
<feature type="transmembrane region" description="Helical" evidence="5">
    <location>
        <begin position="9"/>
        <end position="29"/>
    </location>
</feature>
<dbReference type="Gene3D" id="1.10.3720.10">
    <property type="entry name" value="MetI-like"/>
    <property type="match status" value="1"/>
</dbReference>
<dbReference type="EMBL" id="BIFQ01000001">
    <property type="protein sequence ID" value="GCE05260.1"/>
    <property type="molecule type" value="Genomic_DNA"/>
</dbReference>
<feature type="transmembrane region" description="Helical" evidence="5">
    <location>
        <begin position="191"/>
        <end position="213"/>
    </location>
</feature>
<proteinExistence type="inferred from homology"/>
<accession>A0A401ZEF5</accession>
<dbReference type="PROSITE" id="PS50928">
    <property type="entry name" value="ABC_TM1"/>
    <property type="match status" value="1"/>
</dbReference>
<dbReference type="AlphaFoldDB" id="A0A401ZEF5"/>
<keyword evidence="5" id="KW-0813">Transport</keyword>
<feature type="transmembrane region" description="Helical" evidence="5">
    <location>
        <begin position="102"/>
        <end position="129"/>
    </location>
</feature>
<comment type="caution">
    <text evidence="7">The sequence shown here is derived from an EMBL/GenBank/DDBJ whole genome shotgun (WGS) entry which is preliminary data.</text>
</comment>
<dbReference type="GO" id="GO:0005886">
    <property type="term" value="C:plasma membrane"/>
    <property type="evidence" value="ECO:0007669"/>
    <property type="project" value="UniProtKB-SubCell"/>
</dbReference>
<dbReference type="Proteomes" id="UP000287224">
    <property type="component" value="Unassembled WGS sequence"/>
</dbReference>
<comment type="similarity">
    <text evidence="5">Belongs to the binding-protein-dependent transport system permease family.</text>
</comment>
<organism evidence="7 8">
    <name type="scientific">Dictyobacter aurantiacus</name>
    <dbReference type="NCBI Taxonomy" id="1936993"/>
    <lineage>
        <taxon>Bacteria</taxon>
        <taxon>Bacillati</taxon>
        <taxon>Chloroflexota</taxon>
        <taxon>Ktedonobacteria</taxon>
        <taxon>Ktedonobacterales</taxon>
        <taxon>Dictyobacteraceae</taxon>
        <taxon>Dictyobacter</taxon>
    </lineage>
</organism>
<dbReference type="SUPFAM" id="SSF161098">
    <property type="entry name" value="MetI-like"/>
    <property type="match status" value="1"/>
</dbReference>
<evidence type="ECO:0000259" key="6">
    <source>
        <dbReference type="PROSITE" id="PS50928"/>
    </source>
</evidence>
<keyword evidence="3 5" id="KW-1133">Transmembrane helix</keyword>
<feature type="transmembrane region" description="Helical" evidence="5">
    <location>
        <begin position="295"/>
        <end position="321"/>
    </location>
</feature>
<sequence length="331" mass="36851">MRHLFRRIFFYLVAIWISVTLNFFIPRLAPGNPAQAMLTRLERRGPISPAAQKALEAAFGINTSDTIWVQYFKYLSNMLHGDFGISYVQYPVPVTSIIAQNIIWTIILGSVAVMISFILGCLFGIVMAWRRGSMIDTVLSPAMTFLSAIPYFWLALIILYFFGFTLNWFPFADGYDTTLDVGWSSDFIISAIYHAILPALTIVLSSIAGWMLVMRNSMITTLSEDYVLMAHAKGLTRRRVMFLYAARNAILPNVTGFALAIGSIVGGQLLTEIVFSYPGIGFSLLQAVQGQDYPLLQGIFLIIALAVLGANFIADLVYVALDPRVRLERSA</sequence>
<comment type="subcellular location">
    <subcellularLocation>
        <location evidence="5">Cell membrane</location>
        <topology evidence="5">Multi-pass membrane protein</topology>
    </subcellularLocation>
    <subcellularLocation>
        <location evidence="1">Membrane</location>
        <topology evidence="1">Multi-pass membrane protein</topology>
    </subcellularLocation>
</comment>
<evidence type="ECO:0000313" key="7">
    <source>
        <dbReference type="EMBL" id="GCE05260.1"/>
    </source>
</evidence>
<dbReference type="InterPro" id="IPR000515">
    <property type="entry name" value="MetI-like"/>
</dbReference>
<feature type="domain" description="ABC transmembrane type-1" evidence="6">
    <location>
        <begin position="102"/>
        <end position="314"/>
    </location>
</feature>